<evidence type="ECO:0000313" key="3">
    <source>
        <dbReference type="EMBL" id="MBF6353609.1"/>
    </source>
</evidence>
<accession>A0ABS0D9P5</accession>
<protein>
    <submittedName>
        <fullName evidence="3">Patatin-like phospholipase family protein</fullName>
    </submittedName>
</protein>
<proteinExistence type="predicted"/>
<keyword evidence="4" id="KW-1185">Reference proteome</keyword>
<dbReference type="InterPro" id="IPR016035">
    <property type="entry name" value="Acyl_Trfase/lysoPLipase"/>
</dbReference>
<evidence type="ECO:0000259" key="2">
    <source>
        <dbReference type="Pfam" id="PF01734"/>
    </source>
</evidence>
<dbReference type="SUPFAM" id="SSF52151">
    <property type="entry name" value="FabD/lysophospholipase-like"/>
    <property type="match status" value="1"/>
</dbReference>
<sequence length="317" mass="33094">MTSRALVIGCGGTIGAAWIVAALDALSTQLGWDPRTADLMQGTSAGAEIVTLLASGVSVAELVGMQQGTAHDRRLRAHHDAAPPPLPPVPFPRPLNPGLLRSQRGLTALAGIAPIGRGDASWLARLAEAYTGNSPWLDHPAARMVAVDIETGRRVAFGAPDAPAVSPATALQASWAVPGWMPPVTVGGRTYVDGGAASTASLDLLADHGFDEIYLIAPMASPDRARIPGIGGFLEDRCLRRPMTDTLTAEIDTVAARGTRVIAICPRATDLAHLSANFMNRRTRHHAFAAALHTARATVSAALATGTTRGERSRPDL</sequence>
<comment type="caution">
    <text evidence="3">The sequence shown here is derived from an EMBL/GenBank/DDBJ whole genome shotgun (WGS) entry which is preliminary data.</text>
</comment>
<dbReference type="Gene3D" id="3.40.1090.10">
    <property type="entry name" value="Cytosolic phospholipase A2 catalytic domain"/>
    <property type="match status" value="1"/>
</dbReference>
<name>A0ABS0D9P5_9NOCA</name>
<feature type="domain" description="PNPLA" evidence="2">
    <location>
        <begin position="6"/>
        <end position="202"/>
    </location>
</feature>
<reference evidence="3 4" key="1">
    <citation type="submission" date="2020-10" db="EMBL/GenBank/DDBJ databases">
        <title>Identification of Nocardia species via Next-generation sequencing and recognition of intraspecies genetic diversity.</title>
        <authorList>
            <person name="Li P."/>
            <person name="Li P."/>
            <person name="Lu B."/>
        </authorList>
    </citation>
    <scope>NUCLEOTIDE SEQUENCE [LARGE SCALE GENOMIC DNA]</scope>
    <source>
        <strain evidence="3 4">BJ06-0143</strain>
    </source>
</reference>
<keyword evidence="1" id="KW-0443">Lipid metabolism</keyword>
<evidence type="ECO:0000256" key="1">
    <source>
        <dbReference type="ARBA" id="ARBA00023098"/>
    </source>
</evidence>
<gene>
    <name evidence="3" type="ORF">IU449_03430</name>
</gene>
<evidence type="ECO:0000313" key="4">
    <source>
        <dbReference type="Proteomes" id="UP000707731"/>
    </source>
</evidence>
<organism evidence="3 4">
    <name type="scientific">Nocardia higoensis</name>
    <dbReference type="NCBI Taxonomy" id="228599"/>
    <lineage>
        <taxon>Bacteria</taxon>
        <taxon>Bacillati</taxon>
        <taxon>Actinomycetota</taxon>
        <taxon>Actinomycetes</taxon>
        <taxon>Mycobacteriales</taxon>
        <taxon>Nocardiaceae</taxon>
        <taxon>Nocardia</taxon>
    </lineage>
</organism>
<dbReference type="Proteomes" id="UP000707731">
    <property type="component" value="Unassembled WGS sequence"/>
</dbReference>
<dbReference type="InterPro" id="IPR002641">
    <property type="entry name" value="PNPLA_dom"/>
</dbReference>
<dbReference type="EMBL" id="JADLQN010000001">
    <property type="protein sequence ID" value="MBF6353609.1"/>
    <property type="molecule type" value="Genomic_DNA"/>
</dbReference>
<dbReference type="Pfam" id="PF01734">
    <property type="entry name" value="Patatin"/>
    <property type="match status" value="1"/>
</dbReference>
<dbReference type="RefSeq" id="WP_195000492.1">
    <property type="nucleotide sequence ID" value="NZ_JADLQN010000001.1"/>
</dbReference>